<evidence type="ECO:0008006" key="5">
    <source>
        <dbReference type="Google" id="ProtNLM"/>
    </source>
</evidence>
<protein>
    <recommendedName>
        <fullName evidence="5">Interferon-induced transmembrane protein</fullName>
    </recommendedName>
</protein>
<dbReference type="OrthoDB" id="3429971at2"/>
<feature type="transmembrane region" description="Helical" evidence="2">
    <location>
        <begin position="77"/>
        <end position="101"/>
    </location>
</feature>
<evidence type="ECO:0000313" key="4">
    <source>
        <dbReference type="Proteomes" id="UP000240542"/>
    </source>
</evidence>
<proteinExistence type="predicted"/>
<feature type="region of interest" description="Disordered" evidence="1">
    <location>
        <begin position="1"/>
        <end position="70"/>
    </location>
</feature>
<sequence>MSNQSLPPGASSPRDDRPGAQRGRAPRWAGEVPERTGDRAERAAAPRAGARGSDGGDTAEDRAAPSGGGSSSSTMAMLLNAMSMLCCANVIFGIPGIVFAVRAAHKRDRGRMAEAETLTRYSWYCLGAGAVFFVTTLILFGVLLTQAGSWIQGVSPVDQW</sequence>
<evidence type="ECO:0000313" key="3">
    <source>
        <dbReference type="EMBL" id="PSK99668.1"/>
    </source>
</evidence>
<feature type="compositionally biased region" description="Basic and acidic residues" evidence="1">
    <location>
        <begin position="32"/>
        <end position="44"/>
    </location>
</feature>
<name>A0A2P8DR22_9ACTN</name>
<gene>
    <name evidence="3" type="ORF">CLV63_103395</name>
</gene>
<reference evidence="3 4" key="1">
    <citation type="submission" date="2018-03" db="EMBL/GenBank/DDBJ databases">
        <title>Genomic Encyclopedia of Archaeal and Bacterial Type Strains, Phase II (KMG-II): from individual species to whole genera.</title>
        <authorList>
            <person name="Goeker M."/>
        </authorList>
    </citation>
    <scope>NUCLEOTIDE SEQUENCE [LARGE SCALE GENOMIC DNA]</scope>
    <source>
        <strain evidence="3 4">DSM 45312</strain>
    </source>
</reference>
<evidence type="ECO:0000256" key="1">
    <source>
        <dbReference type="SAM" id="MobiDB-lite"/>
    </source>
</evidence>
<feature type="transmembrane region" description="Helical" evidence="2">
    <location>
        <begin position="121"/>
        <end position="144"/>
    </location>
</feature>
<keyword evidence="2" id="KW-1133">Transmembrane helix</keyword>
<dbReference type="AlphaFoldDB" id="A0A2P8DR22"/>
<keyword evidence="2" id="KW-0812">Transmembrane</keyword>
<evidence type="ECO:0000256" key="2">
    <source>
        <dbReference type="SAM" id="Phobius"/>
    </source>
</evidence>
<keyword evidence="2" id="KW-0472">Membrane</keyword>
<accession>A0A2P8DR22</accession>
<dbReference type="RefSeq" id="WP_106582042.1">
    <property type="nucleotide sequence ID" value="NZ_PYGA01000003.1"/>
</dbReference>
<dbReference type="Proteomes" id="UP000240542">
    <property type="component" value="Unassembled WGS sequence"/>
</dbReference>
<keyword evidence="4" id="KW-1185">Reference proteome</keyword>
<dbReference type="EMBL" id="PYGA01000003">
    <property type="protein sequence ID" value="PSK99668.1"/>
    <property type="molecule type" value="Genomic_DNA"/>
</dbReference>
<comment type="caution">
    <text evidence="3">The sequence shown here is derived from an EMBL/GenBank/DDBJ whole genome shotgun (WGS) entry which is preliminary data.</text>
</comment>
<organism evidence="3 4">
    <name type="scientific">Murinocardiopsis flavida</name>
    <dbReference type="NCBI Taxonomy" id="645275"/>
    <lineage>
        <taxon>Bacteria</taxon>
        <taxon>Bacillati</taxon>
        <taxon>Actinomycetota</taxon>
        <taxon>Actinomycetes</taxon>
        <taxon>Streptosporangiales</taxon>
        <taxon>Nocardiopsidaceae</taxon>
        <taxon>Murinocardiopsis</taxon>
    </lineage>
</organism>